<reference evidence="1" key="1">
    <citation type="submission" date="2024-09" db="EMBL/GenBank/DDBJ databases">
        <title>Black Yeasts Isolated from many extreme environments.</title>
        <authorList>
            <person name="Coleine C."/>
            <person name="Stajich J.E."/>
            <person name="Selbmann L."/>
        </authorList>
    </citation>
    <scope>NUCLEOTIDE SEQUENCE</scope>
    <source>
        <strain evidence="1">CCFEE 5737</strain>
    </source>
</reference>
<gene>
    <name evidence="1" type="ORF">LTS18_012550</name>
</gene>
<accession>A0ACC3DVL1</accession>
<name>A0ACC3DVL1_9PEZI</name>
<sequence length="184" mass="20341">MHDEVPMTPVTPVSAEAVMSLSSAIKQVPNDEANRQYKDKLQQKLINAAQLCFAERAILQGQNEFSAQINNEGKKRRSTKSNKVGRAKVMAWEDIAKATTELAAKKKAKENKKVERKKKKAQTEARKAEQEAKKAEKKARKGAGKSTRGRKRKACPAAAEEASEPSAKSPRMGEMSDSVFPQMD</sequence>
<organism evidence="1 2">
    <name type="scientific">Coniosporium uncinatum</name>
    <dbReference type="NCBI Taxonomy" id="93489"/>
    <lineage>
        <taxon>Eukaryota</taxon>
        <taxon>Fungi</taxon>
        <taxon>Dikarya</taxon>
        <taxon>Ascomycota</taxon>
        <taxon>Pezizomycotina</taxon>
        <taxon>Dothideomycetes</taxon>
        <taxon>Dothideomycetes incertae sedis</taxon>
        <taxon>Coniosporium</taxon>
    </lineage>
</organism>
<evidence type="ECO:0000313" key="2">
    <source>
        <dbReference type="Proteomes" id="UP001186974"/>
    </source>
</evidence>
<protein>
    <submittedName>
        <fullName evidence="1">Uncharacterized protein</fullName>
    </submittedName>
</protein>
<comment type="caution">
    <text evidence="1">The sequence shown here is derived from an EMBL/GenBank/DDBJ whole genome shotgun (WGS) entry which is preliminary data.</text>
</comment>
<proteinExistence type="predicted"/>
<dbReference type="EMBL" id="JAWDJW010000377">
    <property type="protein sequence ID" value="KAK3080848.1"/>
    <property type="molecule type" value="Genomic_DNA"/>
</dbReference>
<keyword evidence="2" id="KW-1185">Reference proteome</keyword>
<dbReference type="Proteomes" id="UP001186974">
    <property type="component" value="Unassembled WGS sequence"/>
</dbReference>
<evidence type="ECO:0000313" key="1">
    <source>
        <dbReference type="EMBL" id="KAK3080848.1"/>
    </source>
</evidence>